<evidence type="ECO:0000259" key="3">
    <source>
        <dbReference type="Pfam" id="PF01261"/>
    </source>
</evidence>
<dbReference type="STRING" id="638301.HMPREF0444_0403"/>
<dbReference type="Pfam" id="PF01261">
    <property type="entry name" value="AP_endonuc_2"/>
    <property type="match status" value="1"/>
</dbReference>
<dbReference type="NCBIfam" id="NF009689">
    <property type="entry name" value="PRK13210.1"/>
    <property type="match status" value="1"/>
</dbReference>
<dbReference type="PANTHER" id="PTHR43489">
    <property type="entry name" value="ISOMERASE"/>
    <property type="match status" value="1"/>
</dbReference>
<dbReference type="NCBIfam" id="NF009688">
    <property type="entry name" value="PRK13209.1"/>
    <property type="match status" value="1"/>
</dbReference>
<dbReference type="InterPro" id="IPR013022">
    <property type="entry name" value="Xyl_isomerase-like_TIM-brl"/>
</dbReference>
<accession>C8NEQ8</accession>
<dbReference type="Gene3D" id="3.20.20.150">
    <property type="entry name" value="Divalent-metal-dependent TIM barrel enzymes"/>
    <property type="match status" value="1"/>
</dbReference>
<dbReference type="InterPro" id="IPR004560">
    <property type="entry name" value="L-Ru-5P_3-Epase"/>
</dbReference>
<dbReference type="AlphaFoldDB" id="C8NEQ8"/>
<dbReference type="HOGENOM" id="CLU_082738_0_0_9"/>
<dbReference type="PANTHER" id="PTHR43489:SF1">
    <property type="entry name" value="L-RIBULOSE-5-PHOSPHATE 3-EPIMERASE SGBU-RELATED"/>
    <property type="match status" value="1"/>
</dbReference>
<sequence length="286" mass="33030">MLTMDNKKFYELGLYEKSMPNTLSFREKLETVKATGFDFLEISIDETDEKLSRLEWTKEERQQLVNDMFETGVPIRSMCLSGHRKYPFGSHDEATRTRSLEIMDKAIQLADDLGVRVIQLAGYDVYYEEGDAVTLDYFIQNLKKATEMASQKGILLGFETMETPFMNTVEKSMRFVELVKSPYLQVYPDSGNLMNASLEPGAKNVYEDIELGRGHIVAAHLKETIPGHYREIPFGTGQIDFKRMVDTFLSIGVNRFTGEFWYVGQENWLEDIKFANQFLRSHFPNK</sequence>
<gene>
    <name evidence="4" type="primary">sgaU</name>
    <name evidence="4" type="ORF">HMPREF0444_0403</name>
</gene>
<reference evidence="4 5" key="1">
    <citation type="submission" date="2009-08" db="EMBL/GenBank/DDBJ databases">
        <authorList>
            <person name="Muzny D."/>
            <person name="Qin X."/>
            <person name="Deng J."/>
            <person name="Jiang H."/>
            <person name="Liu Y."/>
            <person name="Qu J."/>
            <person name="Song X.-Z."/>
            <person name="Zhang L."/>
            <person name="Thornton R."/>
            <person name="Coyle M."/>
            <person name="Francisco L."/>
            <person name="Jackson L."/>
            <person name="Javaid M."/>
            <person name="Korchina V."/>
            <person name="Kovar C."/>
            <person name="Mata R."/>
            <person name="Mathew T."/>
            <person name="Ngo R."/>
            <person name="Nguyen L."/>
            <person name="Nguyen N."/>
            <person name="Okwuonu G."/>
            <person name="Ongeri F."/>
            <person name="Pham C."/>
            <person name="Simmons D."/>
            <person name="Wilczek-Boney K."/>
            <person name="Hale W."/>
            <person name="Jakkamsetti A."/>
            <person name="Pham P."/>
            <person name="Ruth R."/>
            <person name="San Lucas F."/>
            <person name="Warren J."/>
            <person name="Zhang J."/>
            <person name="Zhao Z."/>
            <person name="Zhou C."/>
            <person name="Zhu D."/>
            <person name="Lee S."/>
            <person name="Bess C."/>
            <person name="Blankenburg K."/>
            <person name="Forbes L."/>
            <person name="Fu Q."/>
            <person name="Gubbala S."/>
            <person name="Hirani K."/>
            <person name="Jayaseelan J.C."/>
            <person name="Lara F."/>
            <person name="Munidasa M."/>
            <person name="Palculict T."/>
            <person name="Patil S."/>
            <person name="Pu L.-L."/>
            <person name="Saada N."/>
            <person name="Tang L."/>
            <person name="Weissenberger G."/>
            <person name="Zhu Y."/>
            <person name="Hemphill L."/>
            <person name="Shang Y."/>
            <person name="Youmans B."/>
            <person name="Ayvaz T."/>
            <person name="Ross M."/>
            <person name="Santibanez J."/>
            <person name="Aqrawi P."/>
            <person name="Gross S."/>
            <person name="Joshi V."/>
            <person name="Fowler G."/>
            <person name="Nazareth L."/>
            <person name="Reid J."/>
            <person name="Worley K."/>
            <person name="Petrosino J."/>
            <person name="Highlander S."/>
            <person name="Gibbs R."/>
        </authorList>
    </citation>
    <scope>NUCLEOTIDE SEQUENCE [LARGE SCALE GENOMIC DNA]</scope>
    <source>
        <strain evidence="4 5">ATCC 49175</strain>
    </source>
</reference>
<organism evidence="4 5">
    <name type="scientific">Granulicatella adiacens ATCC 49175</name>
    <dbReference type="NCBI Taxonomy" id="638301"/>
    <lineage>
        <taxon>Bacteria</taxon>
        <taxon>Bacillati</taxon>
        <taxon>Bacillota</taxon>
        <taxon>Bacilli</taxon>
        <taxon>Lactobacillales</taxon>
        <taxon>Carnobacteriaceae</taxon>
        <taxon>Granulicatella</taxon>
    </lineage>
</organism>
<dbReference type="InterPro" id="IPR050417">
    <property type="entry name" value="Sugar_Epim/Isomerase"/>
</dbReference>
<dbReference type="GO" id="GO:0034015">
    <property type="term" value="F:L-ribulose-5-phosphate 3-epimerase activity"/>
    <property type="evidence" value="ECO:0007669"/>
    <property type="project" value="TreeGrafter"/>
</dbReference>
<evidence type="ECO:0000313" key="4">
    <source>
        <dbReference type="EMBL" id="EEW37890.1"/>
    </source>
</evidence>
<dbReference type="Proteomes" id="UP000005926">
    <property type="component" value="Unassembled WGS sequence"/>
</dbReference>
<dbReference type="eggNOG" id="COG3623">
    <property type="taxonomic scope" value="Bacteria"/>
</dbReference>
<proteinExistence type="predicted"/>
<protein>
    <recommendedName>
        <fullName evidence="2">L-ribulose-5-phosphate 3-epimerase</fullName>
    </recommendedName>
</protein>
<dbReference type="SUPFAM" id="SSF51658">
    <property type="entry name" value="Xylose isomerase-like"/>
    <property type="match status" value="1"/>
</dbReference>
<keyword evidence="1 4" id="KW-0413">Isomerase</keyword>
<evidence type="ECO:0000256" key="2">
    <source>
        <dbReference type="NCBIfam" id="TIGR00542"/>
    </source>
</evidence>
<dbReference type="InterPro" id="IPR036237">
    <property type="entry name" value="Xyl_isomerase-like_sf"/>
</dbReference>
<evidence type="ECO:0000256" key="1">
    <source>
        <dbReference type="ARBA" id="ARBA00023235"/>
    </source>
</evidence>
<dbReference type="GO" id="GO:0016861">
    <property type="term" value="F:intramolecular oxidoreductase activity, interconverting aldoses and ketoses"/>
    <property type="evidence" value="ECO:0007669"/>
    <property type="project" value="InterPro"/>
</dbReference>
<feature type="domain" description="Xylose isomerase-like TIM barrel" evidence="3">
    <location>
        <begin position="30"/>
        <end position="274"/>
    </location>
</feature>
<dbReference type="NCBIfam" id="TIGR00542">
    <property type="entry name" value="hxl6Piso_put"/>
    <property type="match status" value="1"/>
</dbReference>
<comment type="caution">
    <text evidence="4">The sequence shown here is derived from an EMBL/GenBank/DDBJ whole genome shotgun (WGS) entry which is preliminary data.</text>
</comment>
<dbReference type="EMBL" id="ACKZ01000009">
    <property type="protein sequence ID" value="EEW37890.1"/>
    <property type="molecule type" value="Genomic_DNA"/>
</dbReference>
<keyword evidence="5" id="KW-1185">Reference proteome</keyword>
<evidence type="ECO:0000313" key="5">
    <source>
        <dbReference type="Proteomes" id="UP000005926"/>
    </source>
</evidence>
<name>C8NEQ8_9LACT</name>
<dbReference type="GO" id="GO:0019852">
    <property type="term" value="P:L-ascorbic acid metabolic process"/>
    <property type="evidence" value="ECO:0007669"/>
    <property type="project" value="TreeGrafter"/>
</dbReference>